<evidence type="ECO:0000313" key="1">
    <source>
        <dbReference type="EMBL" id="MQX36842.1"/>
    </source>
</evidence>
<organism evidence="1 2">
    <name type="scientific">Roseospira navarrensis</name>
    <dbReference type="NCBI Taxonomy" id="140058"/>
    <lineage>
        <taxon>Bacteria</taxon>
        <taxon>Pseudomonadati</taxon>
        <taxon>Pseudomonadota</taxon>
        <taxon>Alphaproteobacteria</taxon>
        <taxon>Rhodospirillales</taxon>
        <taxon>Rhodospirillaceae</taxon>
        <taxon>Roseospira</taxon>
    </lineage>
</organism>
<dbReference type="AlphaFoldDB" id="A0A7X1ZG94"/>
<dbReference type="RefSeq" id="WP_153343718.1">
    <property type="nucleotide sequence ID" value="NZ_WIVE01000027.1"/>
</dbReference>
<gene>
    <name evidence="1" type="ORF">GHC57_09975</name>
</gene>
<dbReference type="Proteomes" id="UP000434582">
    <property type="component" value="Unassembled WGS sequence"/>
</dbReference>
<sequence length="101" mass="10808">MTQQTEWSPLDLAIASTQEAARRAVREAMREHLPEPAPEEMRAISLALAELWLAELAATDMRIGSPAADAVTGAVLSVRASHVRTSARMIADADADLDGGR</sequence>
<comment type="caution">
    <text evidence="1">The sequence shown here is derived from an EMBL/GenBank/DDBJ whole genome shotgun (WGS) entry which is preliminary data.</text>
</comment>
<proteinExistence type="predicted"/>
<reference evidence="1 2" key="1">
    <citation type="submission" date="2019-10" db="EMBL/GenBank/DDBJ databases">
        <title>Draft whole-genome sequence of the purple nonsulfur photosynthetic bacterium Roseospira navarrensis DSM 15114.</title>
        <authorList>
            <person name="Kyndt J.A."/>
            <person name="Meyer T.E."/>
        </authorList>
    </citation>
    <scope>NUCLEOTIDE SEQUENCE [LARGE SCALE GENOMIC DNA]</scope>
    <source>
        <strain evidence="1 2">DSM 15114</strain>
    </source>
</reference>
<name>A0A7X1ZG94_9PROT</name>
<dbReference type="EMBL" id="WIVE01000027">
    <property type="protein sequence ID" value="MQX36842.1"/>
    <property type="molecule type" value="Genomic_DNA"/>
</dbReference>
<keyword evidence="2" id="KW-1185">Reference proteome</keyword>
<protein>
    <submittedName>
        <fullName evidence="1">Uncharacterized protein</fullName>
    </submittedName>
</protein>
<evidence type="ECO:0000313" key="2">
    <source>
        <dbReference type="Proteomes" id="UP000434582"/>
    </source>
</evidence>
<accession>A0A7X1ZG94</accession>